<comment type="caution">
    <text evidence="1">The sequence shown here is derived from an EMBL/GenBank/DDBJ whole genome shotgun (WGS) entry which is preliminary data.</text>
</comment>
<reference evidence="2" key="1">
    <citation type="journal article" date="2016" name="Nature">
        <title>The genome of the seagrass Zostera marina reveals angiosperm adaptation to the sea.</title>
        <authorList>
            <person name="Olsen J.L."/>
            <person name="Rouze P."/>
            <person name="Verhelst B."/>
            <person name="Lin Y.-C."/>
            <person name="Bayer T."/>
            <person name="Collen J."/>
            <person name="Dattolo E."/>
            <person name="De Paoli E."/>
            <person name="Dittami S."/>
            <person name="Maumus F."/>
            <person name="Michel G."/>
            <person name="Kersting A."/>
            <person name="Lauritano C."/>
            <person name="Lohaus R."/>
            <person name="Toepel M."/>
            <person name="Tonon T."/>
            <person name="Vanneste K."/>
            <person name="Amirebrahimi M."/>
            <person name="Brakel J."/>
            <person name="Bostroem C."/>
            <person name="Chovatia M."/>
            <person name="Grimwood J."/>
            <person name="Jenkins J.W."/>
            <person name="Jueterbock A."/>
            <person name="Mraz A."/>
            <person name="Stam W.T."/>
            <person name="Tice H."/>
            <person name="Bornberg-Bauer E."/>
            <person name="Green P.J."/>
            <person name="Pearson G.A."/>
            <person name="Procaccini G."/>
            <person name="Duarte C.M."/>
            <person name="Schmutz J."/>
            <person name="Reusch T.B.H."/>
            <person name="Van de Peer Y."/>
        </authorList>
    </citation>
    <scope>NUCLEOTIDE SEQUENCE [LARGE SCALE GENOMIC DNA]</scope>
    <source>
        <strain evidence="2">cv. Finnish</strain>
    </source>
</reference>
<dbReference type="PANTHER" id="PTHR34670:SF8">
    <property type="entry name" value="EXPRESSED PROTEIN"/>
    <property type="match status" value="1"/>
</dbReference>
<dbReference type="Proteomes" id="UP000036987">
    <property type="component" value="Unassembled WGS sequence"/>
</dbReference>
<sequence>MEGLIPYVYKAILQYRNREHKLLGSSKSWYFVSPSGSSYIKLPNGDSKPYTTPPIRLSIPFHRL</sequence>
<evidence type="ECO:0000313" key="2">
    <source>
        <dbReference type="Proteomes" id="UP000036987"/>
    </source>
</evidence>
<proteinExistence type="predicted"/>
<evidence type="ECO:0000313" key="1">
    <source>
        <dbReference type="EMBL" id="KMZ66698.1"/>
    </source>
</evidence>
<gene>
    <name evidence="1" type="ORF">ZOSMA_28G00580</name>
</gene>
<accession>A0A0K9PCB3</accession>
<dbReference type="OrthoDB" id="691358at2759"/>
<dbReference type="EMBL" id="LFYR01000958">
    <property type="protein sequence ID" value="KMZ66698.1"/>
    <property type="molecule type" value="Genomic_DNA"/>
</dbReference>
<organism evidence="1 2">
    <name type="scientific">Zostera marina</name>
    <name type="common">Eelgrass</name>
    <dbReference type="NCBI Taxonomy" id="29655"/>
    <lineage>
        <taxon>Eukaryota</taxon>
        <taxon>Viridiplantae</taxon>
        <taxon>Streptophyta</taxon>
        <taxon>Embryophyta</taxon>
        <taxon>Tracheophyta</taxon>
        <taxon>Spermatophyta</taxon>
        <taxon>Magnoliopsida</taxon>
        <taxon>Liliopsida</taxon>
        <taxon>Zosteraceae</taxon>
        <taxon>Zostera</taxon>
    </lineage>
</organism>
<name>A0A0K9PCB3_ZOSMR</name>
<dbReference type="AlphaFoldDB" id="A0A0K9PCB3"/>
<dbReference type="PANTHER" id="PTHR34670">
    <property type="entry name" value="EXPRESSED PROTEIN"/>
    <property type="match status" value="1"/>
</dbReference>
<protein>
    <submittedName>
        <fullName evidence="1">Uncharacterized protein</fullName>
    </submittedName>
</protein>
<keyword evidence="2" id="KW-1185">Reference proteome</keyword>